<dbReference type="InterPro" id="IPR016181">
    <property type="entry name" value="Acyl_CoA_acyltransferase"/>
</dbReference>
<accession>A0ABW0RG57</accession>
<evidence type="ECO:0000256" key="4">
    <source>
        <dbReference type="ARBA" id="ARBA00022960"/>
    </source>
</evidence>
<evidence type="ECO:0000256" key="7">
    <source>
        <dbReference type="ARBA" id="ARBA00023316"/>
    </source>
</evidence>
<dbReference type="PANTHER" id="PTHR36174">
    <property type="entry name" value="LIPID II:GLYCINE GLYCYLTRANSFERASE"/>
    <property type="match status" value="1"/>
</dbReference>
<dbReference type="EMBL" id="JBHSNQ010000161">
    <property type="protein sequence ID" value="MFC5542455.1"/>
    <property type="molecule type" value="Genomic_DNA"/>
</dbReference>
<keyword evidence="6" id="KW-0012">Acyltransferase</keyword>
<evidence type="ECO:0000256" key="9">
    <source>
        <dbReference type="ARBA" id="ARBA00040679"/>
    </source>
</evidence>
<dbReference type="PROSITE" id="PS51191">
    <property type="entry name" value="FEMABX"/>
    <property type="match status" value="1"/>
</dbReference>
<sequence>MKEIHESNRITDFELTVITMNELDKWEQIVKSFDTYDVYYLPEYVKAFEMHGDGEPNLVYYQDGQIRALNVVMKRDIAESPLFNTKIPPQTYFDFATPYGYGGFLIEGNINQLSIEKLNNEYTNYCKNQGIVSEFVRFHPVLNNCDSLKEIYDITRLGKTITMYLDSRETIWNLISSKNRNVIRKAKKSGVEIYWGRDQKLFKEFIKLYNATMDKDNADQYYYFGEEFYSSILNDLKYNSLIFYAVYQEKIIAMSIILFANQQMHYHLSGSDRNFQHLAPTNLLLYEAACWGCENGYRTFHLGGGLGSQEDSLYKFKKAFNKNSNTFFSIGKKIFNEEKYNQLLNIRKNLESLNEASNFFPLYRKN</sequence>
<dbReference type="Pfam" id="PF13480">
    <property type="entry name" value="Acetyltransf_6"/>
    <property type="match status" value="1"/>
</dbReference>
<dbReference type="RefSeq" id="WP_390309868.1">
    <property type="nucleotide sequence ID" value="NZ_JBHSNQ010000161.1"/>
</dbReference>
<feature type="domain" description="BioF2-like acetyltransferase" evidence="12">
    <location>
        <begin position="180"/>
        <end position="305"/>
    </location>
</feature>
<dbReference type="EC" id="2.3.2.16" evidence="8"/>
<keyword evidence="14" id="KW-1185">Reference proteome</keyword>
<comment type="caution">
    <text evidence="13">The sequence shown here is derived from an EMBL/GenBank/DDBJ whole genome shotgun (WGS) entry which is preliminary data.</text>
</comment>
<keyword evidence="5" id="KW-0573">Peptidoglycan synthesis</keyword>
<comment type="catalytic activity">
    <reaction evidence="11">
        <text>beta-D-GlcNAc-(1-&gt;4)-Mur2Ac(oyl-L-Ala-D-isoglutaminyl-L-Lys-D-Ala-D-Ala)-di-trans,octa-cis-undecaprenyl diphosphate + glycyl-tRNA(Gly) = beta-D-GlcNAc-(1-&gt;4)-Mur2Ac(oyl-L-Ala-D-isoglutaminyl-L-Lys-(N(6)-Gly)-D-Ala-D-Ala)-di-trans,octa-cis-undecaprenyl diphosphate + tRNA(Gly) + H(+)</text>
        <dbReference type="Rhea" id="RHEA:30435"/>
        <dbReference type="Rhea" id="RHEA-COMP:9664"/>
        <dbReference type="Rhea" id="RHEA-COMP:9683"/>
        <dbReference type="ChEBI" id="CHEBI:15378"/>
        <dbReference type="ChEBI" id="CHEBI:62233"/>
        <dbReference type="ChEBI" id="CHEBI:62234"/>
        <dbReference type="ChEBI" id="CHEBI:78442"/>
        <dbReference type="ChEBI" id="CHEBI:78522"/>
        <dbReference type="EC" id="2.3.2.16"/>
    </reaction>
</comment>
<evidence type="ECO:0000256" key="1">
    <source>
        <dbReference type="ARBA" id="ARBA00004496"/>
    </source>
</evidence>
<dbReference type="InterPro" id="IPR003447">
    <property type="entry name" value="FEMABX"/>
</dbReference>
<evidence type="ECO:0000256" key="2">
    <source>
        <dbReference type="ARBA" id="ARBA00009943"/>
    </source>
</evidence>
<evidence type="ECO:0000256" key="11">
    <source>
        <dbReference type="ARBA" id="ARBA00048654"/>
    </source>
</evidence>
<evidence type="ECO:0000256" key="8">
    <source>
        <dbReference type="ARBA" id="ARBA00039074"/>
    </source>
</evidence>
<protein>
    <recommendedName>
        <fullName evidence="9">Lipid II:glycine glycyltransferase</fullName>
        <ecNumber evidence="8">2.3.2.16</ecNumber>
    </recommendedName>
    <alternativeName>
        <fullName evidence="10">Factor essential for expression of methicillin resistance X</fullName>
    </alternativeName>
</protein>
<comment type="similarity">
    <text evidence="2">Belongs to the FemABX family.</text>
</comment>
<dbReference type="Proteomes" id="UP001595978">
    <property type="component" value="Unassembled WGS sequence"/>
</dbReference>
<dbReference type="InterPro" id="IPR038740">
    <property type="entry name" value="BioF2-like_GNAT_dom"/>
</dbReference>
<keyword evidence="7" id="KW-0961">Cell wall biogenesis/degradation</keyword>
<organism evidence="13 14">
    <name type="scientific">Ureibacillus suwonensis</name>
    <dbReference type="NCBI Taxonomy" id="313007"/>
    <lineage>
        <taxon>Bacteria</taxon>
        <taxon>Bacillati</taxon>
        <taxon>Bacillota</taxon>
        <taxon>Bacilli</taxon>
        <taxon>Bacillales</taxon>
        <taxon>Caryophanaceae</taxon>
        <taxon>Ureibacillus</taxon>
    </lineage>
</organism>
<name>A0ABW0RG57_9BACL</name>
<evidence type="ECO:0000256" key="10">
    <source>
        <dbReference type="ARBA" id="ARBA00042933"/>
    </source>
</evidence>
<evidence type="ECO:0000256" key="6">
    <source>
        <dbReference type="ARBA" id="ARBA00023315"/>
    </source>
</evidence>
<keyword evidence="4" id="KW-0133">Cell shape</keyword>
<keyword evidence="3" id="KW-0808">Transferase</keyword>
<comment type="subcellular location">
    <subcellularLocation>
        <location evidence="1">Cytoplasm</location>
    </subcellularLocation>
</comment>
<reference evidence="14" key="1">
    <citation type="journal article" date="2019" name="Int. J. Syst. Evol. Microbiol.">
        <title>The Global Catalogue of Microorganisms (GCM) 10K type strain sequencing project: providing services to taxonomists for standard genome sequencing and annotation.</title>
        <authorList>
            <consortium name="The Broad Institute Genomics Platform"/>
            <consortium name="The Broad Institute Genome Sequencing Center for Infectious Disease"/>
            <person name="Wu L."/>
            <person name="Ma J."/>
        </authorList>
    </citation>
    <scope>NUCLEOTIDE SEQUENCE [LARGE SCALE GENOMIC DNA]</scope>
    <source>
        <strain evidence="14">CCUG 56331</strain>
    </source>
</reference>
<dbReference type="SUPFAM" id="SSF55729">
    <property type="entry name" value="Acyl-CoA N-acyltransferases (Nat)"/>
    <property type="match status" value="1"/>
</dbReference>
<proteinExistence type="inferred from homology"/>
<dbReference type="InterPro" id="IPR050644">
    <property type="entry name" value="PG_Glycine_Bridge_Synth"/>
</dbReference>
<evidence type="ECO:0000313" key="14">
    <source>
        <dbReference type="Proteomes" id="UP001595978"/>
    </source>
</evidence>
<gene>
    <name evidence="13" type="ORF">ACFPOH_12145</name>
</gene>
<evidence type="ECO:0000256" key="3">
    <source>
        <dbReference type="ARBA" id="ARBA00022679"/>
    </source>
</evidence>
<dbReference type="Gene3D" id="3.40.630.30">
    <property type="match status" value="1"/>
</dbReference>
<dbReference type="PANTHER" id="PTHR36174:SF1">
    <property type="entry name" value="LIPID II:GLYCINE GLYCYLTRANSFERASE"/>
    <property type="match status" value="1"/>
</dbReference>
<evidence type="ECO:0000259" key="12">
    <source>
        <dbReference type="Pfam" id="PF13480"/>
    </source>
</evidence>
<evidence type="ECO:0000313" key="13">
    <source>
        <dbReference type="EMBL" id="MFC5542455.1"/>
    </source>
</evidence>
<evidence type="ECO:0000256" key="5">
    <source>
        <dbReference type="ARBA" id="ARBA00022984"/>
    </source>
</evidence>